<dbReference type="GO" id="GO:0006508">
    <property type="term" value="P:proteolysis"/>
    <property type="evidence" value="ECO:0007669"/>
    <property type="project" value="UniProtKB-KW"/>
</dbReference>
<accession>A0AAU7PHK0</accession>
<dbReference type="GO" id="GO:0008233">
    <property type="term" value="F:peptidase activity"/>
    <property type="evidence" value="ECO:0007669"/>
    <property type="project" value="UniProtKB-KW"/>
</dbReference>
<organism evidence="1">
    <name type="scientific">Escherichia phage fEgEco12</name>
    <dbReference type="NCBI Taxonomy" id="3158837"/>
    <lineage>
        <taxon>Viruses</taxon>
        <taxon>Duplodnaviria</taxon>
        <taxon>Heunggongvirae</taxon>
        <taxon>Uroviricota</taxon>
        <taxon>Caudoviricetes</taxon>
    </lineage>
</organism>
<sequence length="165" mass="19105">MTTVYIDKRLGVLLTDSKVTSTEQRSFLNLFPLKPKLSYGVVSQKTLYVHDRLFSACGEVSEINKVLRYLISQETVIPDRKASCHCVLVSKDYIIHLIVNKGKFAKKIDYLHNDYTFFMGSGGEYMLDAAVHEEYNTLLDKVFDTFMDVHNHDIYTDDNINVYRF</sequence>
<reference evidence="1" key="1">
    <citation type="submission" date="2024-05" db="EMBL/GenBank/DDBJ databases">
        <authorList>
            <person name="Badawy S."/>
            <person name="Skurnik M."/>
        </authorList>
    </citation>
    <scope>NUCLEOTIDE SEQUENCE</scope>
</reference>
<evidence type="ECO:0000313" key="1">
    <source>
        <dbReference type="EMBL" id="XBS49600.1"/>
    </source>
</evidence>
<name>A0AAU7PHK0_9CAUD</name>
<keyword evidence="1" id="KW-0645">Protease</keyword>
<keyword evidence="1" id="KW-0378">Hydrolase</keyword>
<proteinExistence type="predicted"/>
<protein>
    <submittedName>
        <fullName evidence="1">ATP-dependent protease subunit HslV</fullName>
    </submittedName>
</protein>
<dbReference type="EMBL" id="PP777464">
    <property type="protein sequence ID" value="XBS49600.1"/>
    <property type="molecule type" value="Genomic_DNA"/>
</dbReference>